<dbReference type="KEGG" id="serq:CWC46_20840"/>
<evidence type="ECO:0000313" key="6">
    <source>
        <dbReference type="EMBL" id="AUH02022.1"/>
    </source>
</evidence>
<dbReference type="GO" id="GO:1990060">
    <property type="term" value="C:maltose transport complex"/>
    <property type="evidence" value="ECO:0007669"/>
    <property type="project" value="TreeGrafter"/>
</dbReference>
<dbReference type="Gene3D" id="2.40.50.100">
    <property type="match status" value="1"/>
</dbReference>
<reference evidence="6 9" key="3">
    <citation type="submission" date="2017-11" db="EMBL/GenBank/DDBJ databases">
        <title>Complete genome sequence of Serratia sp. ATCC 39006 LacA.</title>
        <authorList>
            <person name="Hampton H.G."/>
            <person name="Jackson S.A."/>
            <person name="Jauregui R."/>
            <person name="Poulter G.T.M."/>
            <person name="Salmond G.P.C."/>
            <person name="Fineran P.C."/>
        </authorList>
    </citation>
    <scope>NUCLEOTIDE SEQUENCE [LARGE SCALE GENOMIC DNA]</scope>
    <source>
        <strain evidence="6 9">ATCC 39006</strain>
    </source>
</reference>
<dbReference type="CDD" id="cd03301">
    <property type="entry name" value="ABC_MalK_N"/>
    <property type="match status" value="1"/>
</dbReference>
<dbReference type="InterPro" id="IPR008995">
    <property type="entry name" value="Mo/tungstate-bd_C_term_dom"/>
</dbReference>
<dbReference type="FunFam" id="3.40.50.300:FF:000042">
    <property type="entry name" value="Maltose/maltodextrin ABC transporter, ATP-binding protein"/>
    <property type="match status" value="1"/>
</dbReference>
<dbReference type="SUPFAM" id="SSF52540">
    <property type="entry name" value="P-loop containing nucleoside triphosphate hydrolases"/>
    <property type="match status" value="1"/>
</dbReference>
<keyword evidence="2" id="KW-0762">Sugar transport</keyword>
<evidence type="ECO:0000256" key="4">
    <source>
        <dbReference type="ARBA" id="ARBA00022840"/>
    </source>
</evidence>
<dbReference type="Gene3D" id="3.40.50.300">
    <property type="entry name" value="P-loop containing nucleotide triphosphate hydrolases"/>
    <property type="match status" value="1"/>
</dbReference>
<dbReference type="InterPro" id="IPR003593">
    <property type="entry name" value="AAA+_ATPase"/>
</dbReference>
<dbReference type="OrthoDB" id="9802264at2"/>
<reference evidence="7 8" key="1">
    <citation type="journal article" date="2013" name="Genome Announc.">
        <title>Draft genome sequence of Serratia sp. strain ATCC 39006, a model bacterium for analysis of the biosynthesis and regulation of prodigiosin, a carbapenem, and gas vesicles.</title>
        <authorList>
            <person name="Fineran P.C."/>
            <person name="Iglesias Cans M.C."/>
            <person name="Ramsay J.P."/>
            <person name="Wilf N.M."/>
            <person name="Cossyleon D."/>
            <person name="McNeil M.B."/>
            <person name="Williamson N.R."/>
            <person name="Monson R.E."/>
            <person name="Becher S.A."/>
            <person name="Stanton J.A."/>
            <person name="Brugger K."/>
            <person name="Brown S.D."/>
            <person name="Salmond G.P."/>
        </authorList>
    </citation>
    <scope>NUCLEOTIDE SEQUENCE [LARGE SCALE GENOMIC DNA]</scope>
    <source>
        <strain evidence="7">ATCC 39006</strain>
        <strain evidence="8">ATCC 39006 / SC 11482</strain>
    </source>
</reference>
<keyword evidence="1" id="KW-0813">Transport</keyword>
<accession>A0A2I5TBV9</accession>
<evidence type="ECO:0000256" key="2">
    <source>
        <dbReference type="ARBA" id="ARBA00022597"/>
    </source>
</evidence>
<evidence type="ECO:0000313" key="7">
    <source>
        <dbReference type="EMBL" id="AUH06344.1"/>
    </source>
</evidence>
<dbReference type="InterPro" id="IPR027417">
    <property type="entry name" value="P-loop_NTPase"/>
</dbReference>
<dbReference type="STRING" id="104623.Ser39006_01341"/>
<evidence type="ECO:0000313" key="9">
    <source>
        <dbReference type="Proteomes" id="UP000233778"/>
    </source>
</evidence>
<dbReference type="InterPro" id="IPR017871">
    <property type="entry name" value="ABC_transporter-like_CS"/>
</dbReference>
<name>A0A2I5TBV9_SERS3</name>
<dbReference type="PROSITE" id="PS50893">
    <property type="entry name" value="ABC_TRANSPORTER_2"/>
    <property type="match status" value="1"/>
</dbReference>
<dbReference type="Proteomes" id="UP000017700">
    <property type="component" value="Chromosome"/>
</dbReference>
<keyword evidence="8" id="KW-1185">Reference proteome</keyword>
<dbReference type="GO" id="GO:0016887">
    <property type="term" value="F:ATP hydrolysis activity"/>
    <property type="evidence" value="ECO:0007669"/>
    <property type="project" value="InterPro"/>
</dbReference>
<gene>
    <name evidence="6" type="ORF">CWC46_20840</name>
    <name evidence="7" type="ORF">Ser39006_020835</name>
</gene>
<evidence type="ECO:0000256" key="3">
    <source>
        <dbReference type="ARBA" id="ARBA00022741"/>
    </source>
</evidence>
<dbReference type="GO" id="GO:0015423">
    <property type="term" value="F:ABC-type maltose transporter activity"/>
    <property type="evidence" value="ECO:0007669"/>
    <property type="project" value="TreeGrafter"/>
</dbReference>
<reference evidence="7" key="4">
    <citation type="submission" date="2017-11" db="EMBL/GenBank/DDBJ databases">
        <title>Complete genome sequence of Serratia sp. ATCC 39006.</title>
        <authorList>
            <person name="Hampton H.G."/>
            <person name="Jackson S.A."/>
            <person name="Jauregui R."/>
            <person name="Poulter G.T.M."/>
            <person name="Salmond G.P.C."/>
            <person name="Fineran P.C."/>
        </authorList>
    </citation>
    <scope>NUCLEOTIDE SEQUENCE</scope>
    <source>
        <strain evidence="7">ATCC 39006</strain>
    </source>
</reference>
<dbReference type="GO" id="GO:0005524">
    <property type="term" value="F:ATP binding"/>
    <property type="evidence" value="ECO:0007669"/>
    <property type="project" value="UniProtKB-KW"/>
</dbReference>
<dbReference type="GO" id="GO:0055052">
    <property type="term" value="C:ATP-binding cassette (ABC) transporter complex, substrate-binding subunit-containing"/>
    <property type="evidence" value="ECO:0007669"/>
    <property type="project" value="TreeGrafter"/>
</dbReference>
<evidence type="ECO:0000313" key="8">
    <source>
        <dbReference type="Proteomes" id="UP000017700"/>
    </source>
</evidence>
<organism evidence="7 8">
    <name type="scientific">Serratia sp. (strain ATCC 39006)</name>
    <name type="common">Prodigiosinella confusarubida</name>
    <dbReference type="NCBI Taxonomy" id="104623"/>
    <lineage>
        <taxon>Bacteria</taxon>
        <taxon>Pseudomonadati</taxon>
        <taxon>Pseudomonadota</taxon>
        <taxon>Gammaproteobacteria</taxon>
        <taxon>Enterobacterales</taxon>
        <taxon>Pectobacteriaceae</taxon>
        <taxon>Prodigiosinella</taxon>
    </lineage>
</organism>
<feature type="domain" description="ABC transporter" evidence="5">
    <location>
        <begin position="4"/>
        <end position="234"/>
    </location>
</feature>
<evidence type="ECO:0000256" key="1">
    <source>
        <dbReference type="ARBA" id="ARBA00022448"/>
    </source>
</evidence>
<dbReference type="AlphaFoldDB" id="A0A2I5TBV9"/>
<protein>
    <submittedName>
        <fullName evidence="7">ABC transporter ATP-binding protein</fullName>
    </submittedName>
</protein>
<dbReference type="RefSeq" id="WP_021014611.1">
    <property type="nucleotide sequence ID" value="NZ_CP025084.1"/>
</dbReference>
<dbReference type="KEGG" id="sera:Ser39006_020835"/>
<keyword evidence="3" id="KW-0547">Nucleotide-binding</keyword>
<keyword evidence="4 7" id="KW-0067">ATP-binding</keyword>
<dbReference type="PANTHER" id="PTHR43875">
    <property type="entry name" value="MALTODEXTRIN IMPORT ATP-BINDING PROTEIN MSMX"/>
    <property type="match status" value="1"/>
</dbReference>
<dbReference type="EMBL" id="CP025084">
    <property type="protein sequence ID" value="AUH06344.1"/>
    <property type="molecule type" value="Genomic_DNA"/>
</dbReference>
<reference evidence="7" key="2">
    <citation type="submission" date="2013-09" db="EMBL/GenBank/DDBJ databases">
        <authorList>
            <person name="Wang G."/>
            <person name="Yang Y."/>
            <person name="Su Y."/>
        </authorList>
    </citation>
    <scope>NUCLEOTIDE SEQUENCE</scope>
    <source>
        <strain evidence="7">ATCC 39006</strain>
    </source>
</reference>
<sequence length="359" mass="39665">MSELQLHHITKGFGKQSVLNDIDLHINHGELMVFVGPSGSGKSTLLRIIAGLEQQDNGQILLDGEDISRQAPGRREMAMVFQSYALYPHMTVAENMGFALKMVGEKQPVIAEKVARVAEMLQLTPLLKRKPAALSGGQRQRVAIGRAIVRKPRLFLFDEPLSNLDARLRTHTRVQLKALHQQLAATMIYVTHDQVEAMTLADRIVVLHNGSIAQIGTPEELYHRPANRFVAGFIGSPEMNFFPIIAEQPLAPWLQRLSLTNTAAVTVGVRPDAFEIIDSVPTFQVDLLESLGAVYHLHGHFIHEPHITAVVETRQTVKPGNRLALNVNLSRCHWFDVAGNRLTSPAVSCSATQKTGKGM</sequence>
<dbReference type="InterPro" id="IPR015855">
    <property type="entry name" value="ABC_transpr_MalK-like"/>
</dbReference>
<dbReference type="InterPro" id="IPR047641">
    <property type="entry name" value="ABC_transpr_MalK/UgpC-like"/>
</dbReference>
<dbReference type="EMBL" id="CP025085">
    <property type="protein sequence ID" value="AUH02022.1"/>
    <property type="molecule type" value="Genomic_DNA"/>
</dbReference>
<dbReference type="PROSITE" id="PS00211">
    <property type="entry name" value="ABC_TRANSPORTER_1"/>
    <property type="match status" value="1"/>
</dbReference>
<proteinExistence type="predicted"/>
<dbReference type="Proteomes" id="UP000233778">
    <property type="component" value="Chromosome"/>
</dbReference>
<dbReference type="PANTHER" id="PTHR43875:SF3">
    <property type="entry name" value="MALTOSE_MALTODEXTRIN IMPORT ATP-BINDING PROTEIN MALK"/>
    <property type="match status" value="1"/>
</dbReference>
<dbReference type="SUPFAM" id="SSF50331">
    <property type="entry name" value="MOP-like"/>
    <property type="match status" value="1"/>
</dbReference>
<dbReference type="Pfam" id="PF00005">
    <property type="entry name" value="ABC_tran"/>
    <property type="match status" value="1"/>
</dbReference>
<dbReference type="SMART" id="SM00382">
    <property type="entry name" value="AAA"/>
    <property type="match status" value="1"/>
</dbReference>
<evidence type="ECO:0000259" key="5">
    <source>
        <dbReference type="PROSITE" id="PS50893"/>
    </source>
</evidence>
<dbReference type="InterPro" id="IPR003439">
    <property type="entry name" value="ABC_transporter-like_ATP-bd"/>
</dbReference>